<keyword evidence="2" id="KW-1185">Reference proteome</keyword>
<reference evidence="1" key="2">
    <citation type="journal article" date="2019" name="Genome Biol. Evol.">
        <title>Day and night: Metabolic profiles and evolutionary relationships of six axenic non-marine cyanobacteria.</title>
        <authorList>
            <person name="Will S.E."/>
            <person name="Henke P."/>
            <person name="Boedeker C."/>
            <person name="Huang S."/>
            <person name="Brinkmann H."/>
            <person name="Rohde M."/>
            <person name="Jarek M."/>
            <person name="Friedl T."/>
            <person name="Seufert S."/>
            <person name="Schumacher M."/>
            <person name="Overmann J."/>
            <person name="Neumann-Schaal M."/>
            <person name="Petersen J."/>
        </authorList>
    </citation>
    <scope>NUCLEOTIDE SEQUENCE [LARGE SCALE GENOMIC DNA]</scope>
    <source>
        <strain evidence="1">PCC 7102</strain>
    </source>
</reference>
<dbReference type="AlphaFoldDB" id="A0A433UEN2"/>
<evidence type="ECO:0000313" key="1">
    <source>
        <dbReference type="EMBL" id="RUS92258.1"/>
    </source>
</evidence>
<dbReference type="Proteomes" id="UP000271624">
    <property type="component" value="Unassembled WGS sequence"/>
</dbReference>
<organism evidence="1 2">
    <name type="scientific">Dulcicalothrix desertica PCC 7102</name>
    <dbReference type="NCBI Taxonomy" id="232991"/>
    <lineage>
        <taxon>Bacteria</taxon>
        <taxon>Bacillati</taxon>
        <taxon>Cyanobacteriota</taxon>
        <taxon>Cyanophyceae</taxon>
        <taxon>Nostocales</taxon>
        <taxon>Calotrichaceae</taxon>
        <taxon>Dulcicalothrix</taxon>
    </lineage>
</organism>
<dbReference type="EMBL" id="RSCL01000095">
    <property type="protein sequence ID" value="RUS92258.1"/>
    <property type="molecule type" value="Genomic_DNA"/>
</dbReference>
<name>A0A433UEN2_9CYAN</name>
<accession>A0A433UEN2</accession>
<evidence type="ECO:0000313" key="2">
    <source>
        <dbReference type="Proteomes" id="UP000271624"/>
    </source>
</evidence>
<comment type="caution">
    <text evidence="1">The sequence shown here is derived from an EMBL/GenBank/DDBJ whole genome shotgun (WGS) entry which is preliminary data.</text>
</comment>
<protein>
    <submittedName>
        <fullName evidence="1">Uncharacterized protein</fullName>
    </submittedName>
</protein>
<gene>
    <name evidence="1" type="ORF">DSM106972_099670</name>
</gene>
<proteinExistence type="predicted"/>
<sequence>MVDVFTPHGTSNGIALNADINGALCRLQCLIRDKAVITF</sequence>
<reference evidence="1" key="1">
    <citation type="submission" date="2018-12" db="EMBL/GenBank/DDBJ databases">
        <authorList>
            <person name="Will S."/>
            <person name="Neumann-Schaal M."/>
            <person name="Henke P."/>
        </authorList>
    </citation>
    <scope>NUCLEOTIDE SEQUENCE</scope>
    <source>
        <strain evidence="1">PCC 7102</strain>
    </source>
</reference>